<evidence type="ECO:0000313" key="1">
    <source>
        <dbReference type="EMBL" id="TDY53981.1"/>
    </source>
</evidence>
<dbReference type="AlphaFoldDB" id="A0A4R8LZ89"/>
<evidence type="ECO:0000313" key="2">
    <source>
        <dbReference type="Proteomes" id="UP000295509"/>
    </source>
</evidence>
<reference evidence="1 2" key="1">
    <citation type="submission" date="2019-03" db="EMBL/GenBank/DDBJ databases">
        <title>Genomic Encyclopedia of Type Strains, Phase III (KMG-III): the genomes of soil and plant-associated and newly described type strains.</title>
        <authorList>
            <person name="Whitman W."/>
        </authorList>
    </citation>
    <scope>NUCLEOTIDE SEQUENCE [LARGE SCALE GENOMIC DNA]</scope>
    <source>
        <strain evidence="1 2">LMG 29544</strain>
    </source>
</reference>
<evidence type="ECO:0008006" key="3">
    <source>
        <dbReference type="Google" id="ProtNLM"/>
    </source>
</evidence>
<dbReference type="RefSeq" id="WP_134190129.1">
    <property type="nucleotide sequence ID" value="NZ_JBHLUW010000035.1"/>
</dbReference>
<keyword evidence="2" id="KW-1185">Reference proteome</keyword>
<protein>
    <recommendedName>
        <fullName evidence="3">SH3 domain-containing protein</fullName>
    </recommendedName>
</protein>
<organism evidence="1 2">
    <name type="scientific">Paraburkholderia rhizosphaerae</name>
    <dbReference type="NCBI Taxonomy" id="480658"/>
    <lineage>
        <taxon>Bacteria</taxon>
        <taxon>Pseudomonadati</taxon>
        <taxon>Pseudomonadota</taxon>
        <taxon>Betaproteobacteria</taxon>
        <taxon>Burkholderiales</taxon>
        <taxon>Burkholderiaceae</taxon>
        <taxon>Paraburkholderia</taxon>
    </lineage>
</organism>
<dbReference type="OrthoDB" id="8234880at2"/>
<gene>
    <name evidence="1" type="ORF">BX592_102128</name>
</gene>
<proteinExistence type="predicted"/>
<name>A0A4R8LZ89_9BURK</name>
<dbReference type="Proteomes" id="UP000295509">
    <property type="component" value="Unassembled WGS sequence"/>
</dbReference>
<accession>A0A4R8LZ89</accession>
<comment type="caution">
    <text evidence="1">The sequence shown here is derived from an EMBL/GenBank/DDBJ whole genome shotgun (WGS) entry which is preliminary data.</text>
</comment>
<sequence length="249" mass="27818">MNWGESFRGLLIPLIELYQINTKIVAFLIFLVTSNAAHAFSNSQDCRVDLKNLIVPSLTRVVMDRALIRAEIIEVDGNTYSARLFVPADSPDNLNGQVSIGWVDLDIELMKAYDVTDDLSNKKILDVNINKFSDYINKCIHAEAEKSKDAIRCIDLRNKAMKSGVYIYAADSSRVVSGVGRLKFNFAPDKECEVAGVFIIPGEIVTANVEYGGYTSINYWNVKRGSSISGWVDSSRLRHFDAGHRVTEK</sequence>
<dbReference type="EMBL" id="SORE01000002">
    <property type="protein sequence ID" value="TDY53981.1"/>
    <property type="molecule type" value="Genomic_DNA"/>
</dbReference>